<accession>A0A8D8T0I7</accession>
<keyword evidence="1" id="KW-0812">Transmembrane</keyword>
<reference evidence="2" key="1">
    <citation type="submission" date="2021-05" db="EMBL/GenBank/DDBJ databases">
        <authorList>
            <person name="Alioto T."/>
            <person name="Alioto T."/>
            <person name="Gomez Garrido J."/>
        </authorList>
    </citation>
    <scope>NUCLEOTIDE SEQUENCE</scope>
</reference>
<protein>
    <submittedName>
        <fullName evidence="2">Uncharacterized protein</fullName>
    </submittedName>
</protein>
<evidence type="ECO:0000256" key="1">
    <source>
        <dbReference type="SAM" id="Phobius"/>
    </source>
</evidence>
<dbReference type="EMBL" id="HBUF01242700">
    <property type="protein sequence ID" value="CAG6677505.1"/>
    <property type="molecule type" value="Transcribed_RNA"/>
</dbReference>
<keyword evidence="1" id="KW-0472">Membrane</keyword>
<keyword evidence="1" id="KW-1133">Transmembrane helix</keyword>
<proteinExistence type="predicted"/>
<feature type="transmembrane region" description="Helical" evidence="1">
    <location>
        <begin position="65"/>
        <end position="84"/>
    </location>
</feature>
<sequence>MHFTICACDKRTLNSRALKFQGKRFGDKLELTIKFRKNRIQTVEERGLQGIGDRQRQQQKNCNRMIFFFFLLLNGITMLPFPAVGTRKSRKQYFIYPKHLQYLYFGIAKCMLMTLSF</sequence>
<evidence type="ECO:0000313" key="2">
    <source>
        <dbReference type="EMBL" id="CAG6677505.1"/>
    </source>
</evidence>
<dbReference type="AlphaFoldDB" id="A0A8D8T0I7"/>
<name>A0A8D8T0I7_9HEMI</name>
<organism evidence="2">
    <name type="scientific">Cacopsylla melanoneura</name>
    <dbReference type="NCBI Taxonomy" id="428564"/>
    <lineage>
        <taxon>Eukaryota</taxon>
        <taxon>Metazoa</taxon>
        <taxon>Ecdysozoa</taxon>
        <taxon>Arthropoda</taxon>
        <taxon>Hexapoda</taxon>
        <taxon>Insecta</taxon>
        <taxon>Pterygota</taxon>
        <taxon>Neoptera</taxon>
        <taxon>Paraneoptera</taxon>
        <taxon>Hemiptera</taxon>
        <taxon>Sternorrhyncha</taxon>
        <taxon>Psylloidea</taxon>
        <taxon>Psyllidae</taxon>
        <taxon>Psyllinae</taxon>
        <taxon>Cacopsylla</taxon>
    </lineage>
</organism>